<proteinExistence type="predicted"/>
<organism evidence="1 2">
    <name type="scientific">Lecanicillium saksenae</name>
    <dbReference type="NCBI Taxonomy" id="468837"/>
    <lineage>
        <taxon>Eukaryota</taxon>
        <taxon>Fungi</taxon>
        <taxon>Dikarya</taxon>
        <taxon>Ascomycota</taxon>
        <taxon>Pezizomycotina</taxon>
        <taxon>Sordariomycetes</taxon>
        <taxon>Hypocreomycetidae</taxon>
        <taxon>Hypocreales</taxon>
        <taxon>Cordycipitaceae</taxon>
        <taxon>Lecanicillium</taxon>
    </lineage>
</organism>
<keyword evidence="2" id="KW-1185">Reference proteome</keyword>
<protein>
    <submittedName>
        <fullName evidence="1">Uncharacterized protein</fullName>
    </submittedName>
</protein>
<dbReference type="Proteomes" id="UP001148737">
    <property type="component" value="Unassembled WGS sequence"/>
</dbReference>
<accession>A0ACC1QGW8</accession>
<evidence type="ECO:0000313" key="1">
    <source>
        <dbReference type="EMBL" id="KAJ3476195.1"/>
    </source>
</evidence>
<gene>
    <name evidence="1" type="ORF">NLG97_g9205</name>
</gene>
<dbReference type="EMBL" id="JANAKD010001834">
    <property type="protein sequence ID" value="KAJ3476195.1"/>
    <property type="molecule type" value="Genomic_DNA"/>
</dbReference>
<evidence type="ECO:0000313" key="2">
    <source>
        <dbReference type="Proteomes" id="UP001148737"/>
    </source>
</evidence>
<comment type="caution">
    <text evidence="1">The sequence shown here is derived from an EMBL/GenBank/DDBJ whole genome shotgun (WGS) entry which is preliminary data.</text>
</comment>
<name>A0ACC1QGW8_9HYPO</name>
<sequence>MPFSHVLSPSLPTENLKLLREQCRSLLQGLSDGPGVVDAELFMERLRNGNDGDDEPNMGLSQARSASLMGDRIDQTKDYAAGRCKRTNGETEKNMVCAVYVKGVSSYRRPYFPNG</sequence>
<reference evidence="1" key="1">
    <citation type="submission" date="2022-07" db="EMBL/GenBank/DDBJ databases">
        <title>Genome Sequence of Lecanicillium saksenae.</title>
        <authorList>
            <person name="Buettner E."/>
        </authorList>
    </citation>
    <scope>NUCLEOTIDE SEQUENCE</scope>
    <source>
        <strain evidence="1">VT-O1</strain>
    </source>
</reference>